<proteinExistence type="predicted"/>
<accession>A0A3L6DXU4</accession>
<dbReference type="EMBL" id="NCVQ01000008">
    <property type="protein sequence ID" value="PWZ13402.1"/>
    <property type="molecule type" value="Genomic_DNA"/>
</dbReference>
<organism evidence="1 2">
    <name type="scientific">Zea mays</name>
    <name type="common">Maize</name>
    <dbReference type="NCBI Taxonomy" id="4577"/>
    <lineage>
        <taxon>Eukaryota</taxon>
        <taxon>Viridiplantae</taxon>
        <taxon>Streptophyta</taxon>
        <taxon>Embryophyta</taxon>
        <taxon>Tracheophyta</taxon>
        <taxon>Spermatophyta</taxon>
        <taxon>Magnoliopsida</taxon>
        <taxon>Liliopsida</taxon>
        <taxon>Poales</taxon>
        <taxon>Poaceae</taxon>
        <taxon>PACMAD clade</taxon>
        <taxon>Panicoideae</taxon>
        <taxon>Andropogonodae</taxon>
        <taxon>Andropogoneae</taxon>
        <taxon>Tripsacinae</taxon>
        <taxon>Zea</taxon>
    </lineage>
</organism>
<reference evidence="1 2" key="1">
    <citation type="journal article" date="2018" name="Nat. Genet.">
        <title>Extensive intraspecific gene order and gene structural variations between Mo17 and other maize genomes.</title>
        <authorList>
            <person name="Sun S."/>
            <person name="Zhou Y."/>
            <person name="Chen J."/>
            <person name="Shi J."/>
            <person name="Zhao H."/>
            <person name="Zhao H."/>
            <person name="Song W."/>
            <person name="Zhang M."/>
            <person name="Cui Y."/>
            <person name="Dong X."/>
            <person name="Liu H."/>
            <person name="Ma X."/>
            <person name="Jiao Y."/>
            <person name="Wang B."/>
            <person name="Wei X."/>
            <person name="Stein J.C."/>
            <person name="Glaubitz J.C."/>
            <person name="Lu F."/>
            <person name="Yu G."/>
            <person name="Liang C."/>
            <person name="Fengler K."/>
            <person name="Li B."/>
            <person name="Rafalski A."/>
            <person name="Schnable P.S."/>
            <person name="Ware D.H."/>
            <person name="Buckler E.S."/>
            <person name="Lai J."/>
        </authorList>
    </citation>
    <scope>NUCLEOTIDE SEQUENCE [LARGE SCALE GENOMIC DNA]</scope>
    <source>
        <strain evidence="2">cv. Missouri 17</strain>
        <tissue evidence="1">Seedling</tissue>
    </source>
</reference>
<sequence length="37" mass="4151">MGRPSEGGSHISDVWEMYKLRQASPPQMLRGCFEPAT</sequence>
<comment type="caution">
    <text evidence="1">The sequence shown here is derived from an EMBL/GenBank/DDBJ whole genome shotgun (WGS) entry which is preliminary data.</text>
</comment>
<evidence type="ECO:0000313" key="2">
    <source>
        <dbReference type="Proteomes" id="UP000251960"/>
    </source>
</evidence>
<dbReference type="Proteomes" id="UP000251960">
    <property type="component" value="Chromosome 7"/>
</dbReference>
<name>A0A3L6DXU4_MAIZE</name>
<dbReference type="AlphaFoldDB" id="A0A3L6DXU4"/>
<gene>
    <name evidence="1" type="ORF">Zm00014a_011312</name>
</gene>
<evidence type="ECO:0000313" key="1">
    <source>
        <dbReference type="EMBL" id="PWZ13402.1"/>
    </source>
</evidence>
<protein>
    <submittedName>
        <fullName evidence="1">Uncharacterized protein</fullName>
    </submittedName>
</protein>